<reference evidence="1" key="1">
    <citation type="submission" date="2020-03" db="EMBL/GenBank/DDBJ databases">
        <title>The deep terrestrial virosphere.</title>
        <authorList>
            <person name="Holmfeldt K."/>
            <person name="Nilsson E."/>
            <person name="Simone D."/>
            <person name="Lopez-Fernandez M."/>
            <person name="Wu X."/>
            <person name="de Brujin I."/>
            <person name="Lundin D."/>
            <person name="Andersson A."/>
            <person name="Bertilsson S."/>
            <person name="Dopson M."/>
        </authorList>
    </citation>
    <scope>NUCLEOTIDE SEQUENCE</scope>
    <source>
        <strain evidence="1">MM171A01575</strain>
    </source>
</reference>
<sequence>MKLCDAYLCLDCKEVFEEEQGYNAKGRYVICPVCCNRFNMSLSKVLNRKAIDEKVDDTLIAGDRLVAVPY</sequence>
<accession>A0A6M3M1N4</accession>
<gene>
    <name evidence="1" type="ORF">MM171A01575_0002</name>
</gene>
<proteinExistence type="predicted"/>
<name>A0A6M3M1N4_9ZZZZ</name>
<organism evidence="1">
    <name type="scientific">viral metagenome</name>
    <dbReference type="NCBI Taxonomy" id="1070528"/>
    <lineage>
        <taxon>unclassified sequences</taxon>
        <taxon>metagenomes</taxon>
        <taxon>organismal metagenomes</taxon>
    </lineage>
</organism>
<dbReference type="AlphaFoldDB" id="A0A6M3M1N4"/>
<evidence type="ECO:0000313" key="1">
    <source>
        <dbReference type="EMBL" id="QJA98768.1"/>
    </source>
</evidence>
<dbReference type="EMBL" id="MT143607">
    <property type="protein sequence ID" value="QJA98768.1"/>
    <property type="molecule type" value="Genomic_DNA"/>
</dbReference>
<protein>
    <submittedName>
        <fullName evidence="1">Uncharacterized protein</fullName>
    </submittedName>
</protein>